<keyword evidence="1" id="KW-0645">Protease</keyword>
<dbReference type="CDD" id="cd09272">
    <property type="entry name" value="RNase_HI_RT_Ty1"/>
    <property type="match status" value="1"/>
</dbReference>
<protein>
    <recommendedName>
        <fullName evidence="7">Retrovirus-related Pol polyprotein from transposon TNT 1-94</fullName>
    </recommendedName>
</protein>
<dbReference type="PROSITE" id="PS50158">
    <property type="entry name" value="ZF_CCHC"/>
    <property type="match status" value="1"/>
</dbReference>
<evidence type="ECO:0000256" key="1">
    <source>
        <dbReference type="ARBA" id="ARBA00022750"/>
    </source>
</evidence>
<dbReference type="InterPro" id="IPR001878">
    <property type="entry name" value="Znf_CCHC"/>
</dbReference>
<dbReference type="GO" id="GO:0003676">
    <property type="term" value="F:nucleic acid binding"/>
    <property type="evidence" value="ECO:0007669"/>
    <property type="project" value="InterPro"/>
</dbReference>
<evidence type="ECO:0000313" key="6">
    <source>
        <dbReference type="EMBL" id="SBS52502.1"/>
    </source>
</evidence>
<feature type="compositionally biased region" description="Basic and acidic residues" evidence="3">
    <location>
        <begin position="311"/>
        <end position="320"/>
    </location>
</feature>
<feature type="compositionally biased region" description="Polar residues" evidence="3">
    <location>
        <begin position="284"/>
        <end position="310"/>
    </location>
</feature>
<feature type="region of interest" description="Disordered" evidence="3">
    <location>
        <begin position="280"/>
        <end position="323"/>
    </location>
</feature>
<evidence type="ECO:0008006" key="7">
    <source>
        <dbReference type="Google" id="ProtNLM"/>
    </source>
</evidence>
<keyword evidence="2" id="KW-0479">Metal-binding</keyword>
<reference evidence="6" key="2">
    <citation type="submission" date="2016-06" db="EMBL/GenBank/DDBJ databases">
        <title>The genome of a short-lived fish provides insights into sex chromosome evolution and the genetic control of aging.</title>
        <authorList>
            <person name="Reichwald K."/>
            <person name="Felder M."/>
            <person name="Petzold A."/>
            <person name="Koch P."/>
            <person name="Groth M."/>
            <person name="Platzer M."/>
        </authorList>
    </citation>
    <scope>NUCLEOTIDE SEQUENCE</scope>
    <source>
        <tissue evidence="6">Brain</tissue>
    </source>
</reference>
<dbReference type="Pfam" id="PF25597">
    <property type="entry name" value="SH3_retrovirus"/>
    <property type="match status" value="1"/>
</dbReference>
<dbReference type="InterPro" id="IPR013103">
    <property type="entry name" value="RVT_2"/>
</dbReference>
<dbReference type="InterPro" id="IPR001584">
    <property type="entry name" value="Integrase_cat-core"/>
</dbReference>
<dbReference type="PANTHER" id="PTHR11439:SF483">
    <property type="entry name" value="PEPTIDE SYNTHASE GLIP-LIKE, PUTATIVE (AFU_ORTHOLOGUE AFUA_3G12920)-RELATED"/>
    <property type="match status" value="1"/>
</dbReference>
<reference evidence="6" key="1">
    <citation type="submission" date="2016-05" db="EMBL/GenBank/DDBJ databases">
        <authorList>
            <person name="Lavstsen T."/>
            <person name="Jespersen J.S."/>
        </authorList>
    </citation>
    <scope>NUCLEOTIDE SEQUENCE</scope>
    <source>
        <tissue evidence="6">Brain</tissue>
    </source>
</reference>
<evidence type="ECO:0000259" key="4">
    <source>
        <dbReference type="PROSITE" id="PS50158"/>
    </source>
</evidence>
<dbReference type="SMART" id="SM00343">
    <property type="entry name" value="ZnF_C2HC"/>
    <property type="match status" value="1"/>
</dbReference>
<evidence type="ECO:0000256" key="3">
    <source>
        <dbReference type="SAM" id="MobiDB-lite"/>
    </source>
</evidence>
<feature type="domain" description="Integrase catalytic" evidence="5">
    <location>
        <begin position="536"/>
        <end position="699"/>
    </location>
</feature>
<dbReference type="GO" id="GO:0008270">
    <property type="term" value="F:zinc ion binding"/>
    <property type="evidence" value="ECO:0007669"/>
    <property type="project" value="UniProtKB-KW"/>
</dbReference>
<dbReference type="InterPro" id="IPR036397">
    <property type="entry name" value="RNaseH_sf"/>
</dbReference>
<dbReference type="InterPro" id="IPR057670">
    <property type="entry name" value="SH3_retrovirus"/>
</dbReference>
<feature type="compositionally biased region" description="Basic and acidic residues" evidence="3">
    <location>
        <begin position="791"/>
        <end position="813"/>
    </location>
</feature>
<keyword evidence="2" id="KW-0862">Zinc</keyword>
<feature type="region of interest" description="Disordered" evidence="3">
    <location>
        <begin position="1"/>
        <end position="47"/>
    </location>
</feature>
<evidence type="ECO:0000259" key="5">
    <source>
        <dbReference type="PROSITE" id="PS50994"/>
    </source>
</evidence>
<keyword evidence="1" id="KW-0064">Aspartyl protease</keyword>
<dbReference type="Gene3D" id="3.30.420.10">
    <property type="entry name" value="Ribonuclease H-like superfamily/Ribonuclease H"/>
    <property type="match status" value="1"/>
</dbReference>
<name>A0A1A8UYT1_NOTFU</name>
<keyword evidence="2" id="KW-0863">Zinc-finger</keyword>
<dbReference type="SUPFAM" id="SSF57756">
    <property type="entry name" value="Retrovirus zinc finger-like domains"/>
    <property type="match status" value="1"/>
</dbReference>
<gene>
    <name evidence="6" type="primary">LOC102082235</name>
</gene>
<sequence>MSTPAEAEASGATDQRRRDAPAGTSTTGYGPRHAQQHTQVYGRGPPPRFDGDEARYHIWEARFLAYMKTLGLKDTILGKDRAAPNTPEAVEVGKRNELAYAELCCCLDDKTLMLILYEAPDDGEKSLEILRRHFESEEKPRIVVLYTELTNVVMAPGEELVDYLTRVEKIIAALNRAKETLSDALLVAMVLKGLTEEYDPFTVHVTQTRDSLTFNEFKARLRSFECTLRYRNRPRADEVMVTKHKNVQPKEKIKPGKHFDGECFICEKVGHRARDCRLKKKSNWKQSSTVTRDNSKASTVTETAQGNRSPETGHRSDAKENSSFLLKVNEYKPKDTTQRGLLIDSGASTHIITDEKAFIRFDKAFQQKRHVMELADGTRHTGSVTARGDAQLEVTDDTGKVLKIILTSALLIPEYPQDILSVEAAVSRGVKFSFEKDSSKMILPDGSTCRLKVKDRLYYLDATPATVSNSKDSCNVCLDLKEWHEIMGHCNYGDILKLEPIVEGMAIRDKGNKTNQCETCVKGKFTLTRIKTADTRAKAPLELVHTDLGGPISPESFEGFKYAITFVDDYSGTIHVYFLRNKNKAVQATQQFLADMEPFGKVKRLRSDNGTEFMSEEYQTLLRENGIRHERSAPYSPHQNGTAERNWRTLFEMVRCMLIESGLPKELWPHAAKLATVIRNRCYCNRTGETPYFLFTGRKPNLSEMRKFGSECIVFNRDRKKLDPKGKRGTFVGFDTHSPAKMVFFPETNSVQKHRLVTFLEKSKAEKHTQTDLEKSGGYVSRWETTVTEVNKPEESQTEFTEEHDTDREEDTQATRTSGRERRKPKYLEDYECTVQSIELDIDYCYRIATGIPQSYDEALESDRREKWKQAMTDEMTALKDSNTFSLVPLPEGKQTVGGRWVFALKEDAKGNETHKARYVAKGYTQVQGVDYYETFSPTANLTSLRVLMQLAAQHNLKLHQMDVKAAYLHAPIDCEVYMEQPQGFHEGPKGERKMVWKLNKSIYGLKQSGRNWNQMLHGSLIKNGFVQSATDNCIYTYQSEGESVILLVWVDDIIVAASHDNILKQVKTTLENLFQMKDLGQLTHFLGIDFVQTQDEIKMDQSKYIQKILERSGMSDCKTRATPCETKCDLTVEGDPTDPKEYRAMVGSLIYIMTCTRPDICWIVSNLSRYMSDPRQKHVTAVKHVYRYLKGTQHYPLSYKKTENTLELFGFSDADWANDPGDRKSVTGYCFSLQEDGAVVSWKTKKQQTVALSTCEAEYMALAAAVQEALYLRSLLADMGLHVKNGPVKIFEDNQGTISLAKNPTNRQRSKHVDIKYHFVRDNVSRGNMVLVYCSTENMIADVFTKSATKVKLECFCKFLFGM</sequence>
<proteinExistence type="predicted"/>
<dbReference type="Pfam" id="PF00665">
    <property type="entry name" value="rve"/>
    <property type="match status" value="1"/>
</dbReference>
<dbReference type="InterPro" id="IPR036875">
    <property type="entry name" value="Znf_CCHC_sf"/>
</dbReference>
<dbReference type="SUPFAM" id="SSF53098">
    <property type="entry name" value="Ribonuclease H-like"/>
    <property type="match status" value="1"/>
</dbReference>
<dbReference type="Pfam" id="PF14223">
    <property type="entry name" value="Retrotran_gag_2"/>
    <property type="match status" value="1"/>
</dbReference>
<evidence type="ECO:0000256" key="2">
    <source>
        <dbReference type="PROSITE-ProRule" id="PRU00047"/>
    </source>
</evidence>
<feature type="domain" description="CCHC-type" evidence="4">
    <location>
        <begin position="263"/>
        <end position="277"/>
    </location>
</feature>
<dbReference type="SUPFAM" id="SSF56672">
    <property type="entry name" value="DNA/RNA polymerases"/>
    <property type="match status" value="1"/>
</dbReference>
<dbReference type="EMBL" id="HAEJ01012045">
    <property type="protein sequence ID" value="SBS52502.1"/>
    <property type="molecule type" value="Transcribed_RNA"/>
</dbReference>
<accession>A0A1A8UYT1</accession>
<dbReference type="Pfam" id="PF22936">
    <property type="entry name" value="Pol_BBD"/>
    <property type="match status" value="1"/>
</dbReference>
<dbReference type="GO" id="GO:0015074">
    <property type="term" value="P:DNA integration"/>
    <property type="evidence" value="ECO:0007669"/>
    <property type="project" value="InterPro"/>
</dbReference>
<dbReference type="PROSITE" id="PS50994">
    <property type="entry name" value="INTEGRASE"/>
    <property type="match status" value="1"/>
</dbReference>
<dbReference type="PANTHER" id="PTHR11439">
    <property type="entry name" value="GAG-POL-RELATED RETROTRANSPOSON"/>
    <property type="match status" value="1"/>
</dbReference>
<feature type="region of interest" description="Disordered" evidence="3">
    <location>
        <begin position="784"/>
        <end position="824"/>
    </location>
</feature>
<dbReference type="Pfam" id="PF07727">
    <property type="entry name" value="RVT_2"/>
    <property type="match status" value="1"/>
</dbReference>
<organism evidence="6">
    <name type="scientific">Nothobranchius furzeri</name>
    <name type="common">Turquoise killifish</name>
    <dbReference type="NCBI Taxonomy" id="105023"/>
    <lineage>
        <taxon>Eukaryota</taxon>
        <taxon>Metazoa</taxon>
        <taxon>Chordata</taxon>
        <taxon>Craniata</taxon>
        <taxon>Vertebrata</taxon>
        <taxon>Euteleostomi</taxon>
        <taxon>Actinopterygii</taxon>
        <taxon>Neopterygii</taxon>
        <taxon>Teleostei</taxon>
        <taxon>Neoteleostei</taxon>
        <taxon>Acanthomorphata</taxon>
        <taxon>Ovalentaria</taxon>
        <taxon>Atherinomorphae</taxon>
        <taxon>Cyprinodontiformes</taxon>
        <taxon>Nothobranchiidae</taxon>
        <taxon>Nothobranchius</taxon>
    </lineage>
</organism>
<dbReference type="InterPro" id="IPR054722">
    <property type="entry name" value="PolX-like_BBD"/>
</dbReference>
<dbReference type="InterPro" id="IPR043502">
    <property type="entry name" value="DNA/RNA_pol_sf"/>
</dbReference>
<dbReference type="Pfam" id="PF00098">
    <property type="entry name" value="zf-CCHC"/>
    <property type="match status" value="1"/>
</dbReference>
<dbReference type="GO" id="GO:0004190">
    <property type="term" value="F:aspartic-type endopeptidase activity"/>
    <property type="evidence" value="ECO:0007669"/>
    <property type="project" value="UniProtKB-KW"/>
</dbReference>
<keyword evidence="1" id="KW-0378">Hydrolase</keyword>
<dbReference type="InterPro" id="IPR012337">
    <property type="entry name" value="RNaseH-like_sf"/>
</dbReference>